<dbReference type="AlphaFoldDB" id="A0AAN7YYN1"/>
<dbReference type="GO" id="GO:0030688">
    <property type="term" value="C:preribosome, small subunit precursor"/>
    <property type="evidence" value="ECO:0007669"/>
    <property type="project" value="TreeGrafter"/>
</dbReference>
<sequence>MPKPFIKNKDKQVLATFTASYRDRHGRETGVRDEIASEGEEEEEYSGEENFEGEEEYEEYDEDDSEHDEYIQQESAKKEVDDLSTIGFKKDGFDYSRYMRPIGGGVFIPAIWDVNDLKNKKNGIVELVKNSEPAPYMYGLEEISKEYKKDVKDLEVDEDIKQALVVDDEVDDFEELDDDFILQANGGTLDGLQDEVDETINKFNNFKIKNKNYDFSDDENYDDEYYEGEDDDYYDEDDEEYYKTLKNNKNNNNNNNIDGRKVQDEVLEAQFEIALEQYEDEDIGELEPEETLGACNVNNFEDVFDEFIEDYNKNHEPLMVQIQTLKKNNNFISLTEKEKEIILKRDWDKEVLVEVSDNEGEENEEDKWDCETILTTYTNLENHPKLLREEKKIKLSRKTGMPVGVIPTKQKDISDDDDDDDDDGDEDKKTNLGVSRKNETKESKKLRKQQLKDDRKNKRELKKDLKVAFKKEEIKQTSIIKDQKTNSLITVRY</sequence>
<evidence type="ECO:0000313" key="3">
    <source>
        <dbReference type="EMBL" id="KAK5577430.1"/>
    </source>
</evidence>
<dbReference type="InterPro" id="IPR007307">
    <property type="entry name" value="Ltv1"/>
</dbReference>
<accession>A0AAN7YYN1</accession>
<feature type="region of interest" description="Disordered" evidence="2">
    <location>
        <begin position="398"/>
        <end position="458"/>
    </location>
</feature>
<evidence type="ECO:0008006" key="5">
    <source>
        <dbReference type="Google" id="ProtNLM"/>
    </source>
</evidence>
<feature type="compositionally biased region" description="Acidic residues" evidence="2">
    <location>
        <begin position="414"/>
        <end position="425"/>
    </location>
</feature>
<dbReference type="EMBL" id="JAVFKY010000004">
    <property type="protein sequence ID" value="KAK5577430.1"/>
    <property type="molecule type" value="Genomic_DNA"/>
</dbReference>
<protein>
    <recommendedName>
        <fullName evidence="5">Protein LTV1 homolog</fullName>
    </recommendedName>
</protein>
<reference evidence="3 4" key="1">
    <citation type="submission" date="2023-11" db="EMBL/GenBank/DDBJ databases">
        <title>Dfirmibasis_genome.</title>
        <authorList>
            <person name="Edelbroek B."/>
            <person name="Kjellin J."/>
            <person name="Jerlstrom-Hultqvist J."/>
            <person name="Soderbom F."/>
        </authorList>
    </citation>
    <scope>NUCLEOTIDE SEQUENCE [LARGE SCALE GENOMIC DNA]</scope>
    <source>
        <strain evidence="3 4">TNS-C-14</strain>
    </source>
</reference>
<organism evidence="3 4">
    <name type="scientific">Dictyostelium firmibasis</name>
    <dbReference type="NCBI Taxonomy" id="79012"/>
    <lineage>
        <taxon>Eukaryota</taxon>
        <taxon>Amoebozoa</taxon>
        <taxon>Evosea</taxon>
        <taxon>Eumycetozoa</taxon>
        <taxon>Dictyostelia</taxon>
        <taxon>Dictyosteliales</taxon>
        <taxon>Dictyosteliaceae</taxon>
        <taxon>Dictyostelium</taxon>
    </lineage>
</organism>
<proteinExistence type="inferred from homology"/>
<feature type="compositionally biased region" description="Basic and acidic residues" evidence="2">
    <location>
        <begin position="426"/>
        <end position="443"/>
    </location>
</feature>
<comment type="similarity">
    <text evidence="1">Belongs to the LTV1 family.</text>
</comment>
<dbReference type="PANTHER" id="PTHR21531:SF0">
    <property type="entry name" value="PROTEIN LTV1 HOMOLOG"/>
    <property type="match status" value="1"/>
</dbReference>
<dbReference type="GO" id="GO:0005829">
    <property type="term" value="C:cytosol"/>
    <property type="evidence" value="ECO:0007669"/>
    <property type="project" value="TreeGrafter"/>
</dbReference>
<feature type="compositionally biased region" description="Basic and acidic residues" evidence="2">
    <location>
        <begin position="21"/>
        <end position="35"/>
    </location>
</feature>
<feature type="region of interest" description="Disordered" evidence="2">
    <location>
        <begin position="19"/>
        <end position="78"/>
    </location>
</feature>
<evidence type="ECO:0000313" key="4">
    <source>
        <dbReference type="Proteomes" id="UP001344447"/>
    </source>
</evidence>
<keyword evidence="4" id="KW-1185">Reference proteome</keyword>
<gene>
    <name evidence="3" type="ORF">RB653_002371</name>
</gene>
<dbReference type="Proteomes" id="UP001344447">
    <property type="component" value="Unassembled WGS sequence"/>
</dbReference>
<evidence type="ECO:0000256" key="2">
    <source>
        <dbReference type="SAM" id="MobiDB-lite"/>
    </source>
</evidence>
<dbReference type="PANTHER" id="PTHR21531">
    <property type="entry name" value="LOW-TEMPERATURE VIABILITY PROTEIN LTV1-RELATED"/>
    <property type="match status" value="1"/>
</dbReference>
<dbReference type="GO" id="GO:0042274">
    <property type="term" value="P:ribosomal small subunit biogenesis"/>
    <property type="evidence" value="ECO:0007669"/>
    <property type="project" value="InterPro"/>
</dbReference>
<dbReference type="GO" id="GO:0005634">
    <property type="term" value="C:nucleus"/>
    <property type="evidence" value="ECO:0007669"/>
    <property type="project" value="TreeGrafter"/>
</dbReference>
<dbReference type="GO" id="GO:0000056">
    <property type="term" value="P:ribosomal small subunit export from nucleus"/>
    <property type="evidence" value="ECO:0007669"/>
    <property type="project" value="TreeGrafter"/>
</dbReference>
<comment type="caution">
    <text evidence="3">The sequence shown here is derived from an EMBL/GenBank/DDBJ whole genome shotgun (WGS) entry which is preliminary data.</text>
</comment>
<feature type="compositionally biased region" description="Acidic residues" evidence="2">
    <location>
        <begin position="36"/>
        <end position="67"/>
    </location>
</feature>
<name>A0AAN7YYN1_9MYCE</name>
<evidence type="ECO:0000256" key="1">
    <source>
        <dbReference type="ARBA" id="ARBA00009078"/>
    </source>
</evidence>